<reference evidence="1 2" key="1">
    <citation type="submission" date="2013-03" db="EMBL/GenBank/DDBJ databases">
        <title>The Genome Sequence of Cladophialophora yegresii CBS 114405.</title>
        <authorList>
            <consortium name="The Broad Institute Genomics Platform"/>
            <person name="Cuomo C."/>
            <person name="de Hoog S."/>
            <person name="Gorbushina A."/>
            <person name="Walker B."/>
            <person name="Young S.K."/>
            <person name="Zeng Q."/>
            <person name="Gargeya S."/>
            <person name="Fitzgerald M."/>
            <person name="Haas B."/>
            <person name="Abouelleil A."/>
            <person name="Allen A.W."/>
            <person name="Alvarado L."/>
            <person name="Arachchi H.M."/>
            <person name="Berlin A.M."/>
            <person name="Chapman S.B."/>
            <person name="Gainer-Dewar J."/>
            <person name="Goldberg J."/>
            <person name="Griggs A."/>
            <person name="Gujja S."/>
            <person name="Hansen M."/>
            <person name="Howarth C."/>
            <person name="Imamovic A."/>
            <person name="Ireland A."/>
            <person name="Larimer J."/>
            <person name="McCowan C."/>
            <person name="Murphy C."/>
            <person name="Pearson M."/>
            <person name="Poon T.W."/>
            <person name="Priest M."/>
            <person name="Roberts A."/>
            <person name="Saif S."/>
            <person name="Shea T."/>
            <person name="Sisk P."/>
            <person name="Sykes S."/>
            <person name="Wortman J."/>
            <person name="Nusbaum C."/>
            <person name="Birren B."/>
        </authorList>
    </citation>
    <scope>NUCLEOTIDE SEQUENCE [LARGE SCALE GENOMIC DNA]</scope>
    <source>
        <strain evidence="1 2">CBS 114405</strain>
    </source>
</reference>
<organism evidence="1 2">
    <name type="scientific">Cladophialophora yegresii CBS 114405</name>
    <dbReference type="NCBI Taxonomy" id="1182544"/>
    <lineage>
        <taxon>Eukaryota</taxon>
        <taxon>Fungi</taxon>
        <taxon>Dikarya</taxon>
        <taxon>Ascomycota</taxon>
        <taxon>Pezizomycotina</taxon>
        <taxon>Eurotiomycetes</taxon>
        <taxon>Chaetothyriomycetidae</taxon>
        <taxon>Chaetothyriales</taxon>
        <taxon>Herpotrichiellaceae</taxon>
        <taxon>Cladophialophora</taxon>
    </lineage>
</organism>
<sequence length="267" mass="28351">MLYSTFLAAVHVASIASVRARGHSHTHFHKVRGINEVFALGANNNPADVQDGTGAGSDWYTTYSGDGSAAAGWPLMAQWVSFEDMVNANKGVMRVSCVNLGSDNGPDDSEDEIDLVLNAVQYVSYLTNVDHRFILAIVLQESKGCVRVRTTNNGVQNPGLMQAHDGAFSCNMEGNLQTPCPASQIFGMIFDGVGGTSTGDGLAKILNQLASSGNDAQAYYRAARQYNTGSIAQDGDLDVGGHSTNCYASDVANRLTGWVWAETACSL</sequence>
<dbReference type="HOGENOM" id="CLU_058267_2_1_1"/>
<comment type="caution">
    <text evidence="1">The sequence shown here is derived from an EMBL/GenBank/DDBJ whole genome shotgun (WGS) entry which is preliminary data.</text>
</comment>
<dbReference type="RefSeq" id="XP_007760117.1">
    <property type="nucleotide sequence ID" value="XM_007761927.1"/>
</dbReference>
<dbReference type="InterPro" id="IPR023346">
    <property type="entry name" value="Lysozyme-like_dom_sf"/>
</dbReference>
<accession>W9VPW2</accession>
<evidence type="ECO:0008006" key="3">
    <source>
        <dbReference type="Google" id="ProtNLM"/>
    </source>
</evidence>
<evidence type="ECO:0000313" key="2">
    <source>
        <dbReference type="Proteomes" id="UP000019473"/>
    </source>
</evidence>
<dbReference type="SUPFAM" id="SSF53955">
    <property type="entry name" value="Lysozyme-like"/>
    <property type="match status" value="1"/>
</dbReference>
<dbReference type="Gene3D" id="1.10.530.10">
    <property type="match status" value="1"/>
</dbReference>
<name>W9VPW2_9EURO</name>
<gene>
    <name evidence="1" type="ORF">A1O7_07931</name>
</gene>
<protein>
    <recommendedName>
        <fullName evidence="3">Exo-beta-1,3-glucanase</fullName>
    </recommendedName>
</protein>
<evidence type="ECO:0000313" key="1">
    <source>
        <dbReference type="EMBL" id="EXJ57583.1"/>
    </source>
</evidence>
<dbReference type="AlphaFoldDB" id="W9VPW2"/>
<dbReference type="Proteomes" id="UP000019473">
    <property type="component" value="Unassembled WGS sequence"/>
</dbReference>
<keyword evidence="2" id="KW-1185">Reference proteome</keyword>
<dbReference type="OrthoDB" id="1193027at2759"/>
<proteinExistence type="predicted"/>
<dbReference type="VEuPathDB" id="FungiDB:A1O7_07931"/>
<dbReference type="GeneID" id="19182502"/>
<dbReference type="eggNOG" id="ENOG502QTS6">
    <property type="taxonomic scope" value="Eukaryota"/>
</dbReference>
<dbReference type="EMBL" id="AMGW01000005">
    <property type="protein sequence ID" value="EXJ57583.1"/>
    <property type="molecule type" value="Genomic_DNA"/>
</dbReference>